<keyword evidence="1" id="KW-0732">Signal</keyword>
<feature type="signal peptide" evidence="1">
    <location>
        <begin position="1"/>
        <end position="25"/>
    </location>
</feature>
<proteinExistence type="predicted"/>
<dbReference type="Proteomes" id="UP001221757">
    <property type="component" value="Unassembled WGS sequence"/>
</dbReference>
<name>A0AAD7CRX4_MYCRO</name>
<keyword evidence="3" id="KW-1185">Reference proteome</keyword>
<organism evidence="2 3">
    <name type="scientific">Mycena rosella</name>
    <name type="common">Pink bonnet</name>
    <name type="synonym">Agaricus rosellus</name>
    <dbReference type="NCBI Taxonomy" id="1033263"/>
    <lineage>
        <taxon>Eukaryota</taxon>
        <taxon>Fungi</taxon>
        <taxon>Dikarya</taxon>
        <taxon>Basidiomycota</taxon>
        <taxon>Agaricomycotina</taxon>
        <taxon>Agaricomycetes</taxon>
        <taxon>Agaricomycetidae</taxon>
        <taxon>Agaricales</taxon>
        <taxon>Marasmiineae</taxon>
        <taxon>Mycenaceae</taxon>
        <taxon>Mycena</taxon>
    </lineage>
</organism>
<gene>
    <name evidence="2" type="ORF">B0H17DRAFT_331554</name>
</gene>
<dbReference type="AlphaFoldDB" id="A0AAD7CRX4"/>
<dbReference type="EMBL" id="JARKIE010000258">
    <property type="protein sequence ID" value="KAJ7660578.1"/>
    <property type="molecule type" value="Genomic_DNA"/>
</dbReference>
<feature type="chain" id="PRO_5042193395" description="Secreted protein" evidence="1">
    <location>
        <begin position="26"/>
        <end position="99"/>
    </location>
</feature>
<reference evidence="2" key="1">
    <citation type="submission" date="2023-03" db="EMBL/GenBank/DDBJ databases">
        <title>Massive genome expansion in bonnet fungi (Mycena s.s.) driven by repeated elements and novel gene families across ecological guilds.</title>
        <authorList>
            <consortium name="Lawrence Berkeley National Laboratory"/>
            <person name="Harder C.B."/>
            <person name="Miyauchi S."/>
            <person name="Viragh M."/>
            <person name="Kuo A."/>
            <person name="Thoen E."/>
            <person name="Andreopoulos B."/>
            <person name="Lu D."/>
            <person name="Skrede I."/>
            <person name="Drula E."/>
            <person name="Henrissat B."/>
            <person name="Morin E."/>
            <person name="Kohler A."/>
            <person name="Barry K."/>
            <person name="LaButti K."/>
            <person name="Morin E."/>
            <person name="Salamov A."/>
            <person name="Lipzen A."/>
            <person name="Mereny Z."/>
            <person name="Hegedus B."/>
            <person name="Baldrian P."/>
            <person name="Stursova M."/>
            <person name="Weitz H."/>
            <person name="Taylor A."/>
            <person name="Grigoriev I.V."/>
            <person name="Nagy L.G."/>
            <person name="Martin F."/>
            <person name="Kauserud H."/>
        </authorList>
    </citation>
    <scope>NUCLEOTIDE SEQUENCE</scope>
    <source>
        <strain evidence="2">CBHHK067</strain>
    </source>
</reference>
<evidence type="ECO:0000313" key="2">
    <source>
        <dbReference type="EMBL" id="KAJ7660578.1"/>
    </source>
</evidence>
<evidence type="ECO:0000256" key="1">
    <source>
        <dbReference type="SAM" id="SignalP"/>
    </source>
</evidence>
<sequence>MEGWGFLRCLGLVCFASSSLCCSNARPPASRGETEHPIFSPPSLFERLSQCILNSLFCICSESIINSSSPPCLQLWNQRFLGPMLLCCYSRARCSDAIR</sequence>
<protein>
    <recommendedName>
        <fullName evidence="4">Secreted protein</fullName>
    </recommendedName>
</protein>
<accession>A0AAD7CRX4</accession>
<evidence type="ECO:0008006" key="4">
    <source>
        <dbReference type="Google" id="ProtNLM"/>
    </source>
</evidence>
<comment type="caution">
    <text evidence="2">The sequence shown here is derived from an EMBL/GenBank/DDBJ whole genome shotgun (WGS) entry which is preliminary data.</text>
</comment>
<evidence type="ECO:0000313" key="3">
    <source>
        <dbReference type="Proteomes" id="UP001221757"/>
    </source>
</evidence>